<protein>
    <recommendedName>
        <fullName evidence="4">Ig-like domain-containing protein</fullName>
    </recommendedName>
</protein>
<keyword evidence="3" id="KW-1185">Reference proteome</keyword>
<feature type="region of interest" description="Disordered" evidence="1">
    <location>
        <begin position="73"/>
        <end position="113"/>
    </location>
</feature>
<evidence type="ECO:0000313" key="3">
    <source>
        <dbReference type="Proteomes" id="UP001054945"/>
    </source>
</evidence>
<dbReference type="EMBL" id="BPLR01015038">
    <property type="protein sequence ID" value="GIY73158.1"/>
    <property type="molecule type" value="Genomic_DNA"/>
</dbReference>
<accession>A0AAV4VUJ7</accession>
<evidence type="ECO:0000256" key="1">
    <source>
        <dbReference type="SAM" id="MobiDB-lite"/>
    </source>
</evidence>
<name>A0AAV4VUJ7_CAEEX</name>
<dbReference type="AlphaFoldDB" id="A0AAV4VUJ7"/>
<proteinExistence type="predicted"/>
<sequence>MFTRVVHSWFGYIKPHNVLGNAIRKKKNHKEEKRGDFNSKTASNNAETSFLVVEKSLTNVTKSSGETVRMKCEVKGGPCPRSGGTRTRHPWSKRGGRWTSGSTVPVTGRSDLGSGLCTSTSTTLGTTSVKQPMTSTVLKPRAYSW</sequence>
<evidence type="ECO:0008006" key="4">
    <source>
        <dbReference type="Google" id="ProtNLM"/>
    </source>
</evidence>
<evidence type="ECO:0000313" key="2">
    <source>
        <dbReference type="EMBL" id="GIY73158.1"/>
    </source>
</evidence>
<reference evidence="2 3" key="1">
    <citation type="submission" date="2021-06" db="EMBL/GenBank/DDBJ databases">
        <title>Caerostris extrusa draft genome.</title>
        <authorList>
            <person name="Kono N."/>
            <person name="Arakawa K."/>
        </authorList>
    </citation>
    <scope>NUCLEOTIDE SEQUENCE [LARGE SCALE GENOMIC DNA]</scope>
</reference>
<feature type="compositionally biased region" description="Basic residues" evidence="1">
    <location>
        <begin position="86"/>
        <end position="96"/>
    </location>
</feature>
<organism evidence="2 3">
    <name type="scientific">Caerostris extrusa</name>
    <name type="common">Bark spider</name>
    <name type="synonym">Caerostris bankana</name>
    <dbReference type="NCBI Taxonomy" id="172846"/>
    <lineage>
        <taxon>Eukaryota</taxon>
        <taxon>Metazoa</taxon>
        <taxon>Ecdysozoa</taxon>
        <taxon>Arthropoda</taxon>
        <taxon>Chelicerata</taxon>
        <taxon>Arachnida</taxon>
        <taxon>Araneae</taxon>
        <taxon>Araneomorphae</taxon>
        <taxon>Entelegynae</taxon>
        <taxon>Araneoidea</taxon>
        <taxon>Araneidae</taxon>
        <taxon>Caerostris</taxon>
    </lineage>
</organism>
<gene>
    <name evidence="2" type="ORF">CEXT_187371</name>
</gene>
<comment type="caution">
    <text evidence="2">The sequence shown here is derived from an EMBL/GenBank/DDBJ whole genome shotgun (WGS) entry which is preliminary data.</text>
</comment>
<dbReference type="Proteomes" id="UP001054945">
    <property type="component" value="Unassembled WGS sequence"/>
</dbReference>